<keyword evidence="2" id="KW-1185">Reference proteome</keyword>
<name>A0A2L2SVG4_9HYPO</name>
<accession>A0A2L2SVG4</accession>
<proteinExistence type="predicted"/>
<sequence>MSYIEVEDPQQWSGEMRGQWSGQSIYAKSF</sequence>
<dbReference type="AlphaFoldDB" id="A0A2L2SVG4"/>
<protein>
    <submittedName>
        <fullName evidence="1">Uncharacterized protein</fullName>
    </submittedName>
</protein>
<organism evidence="1 2">
    <name type="scientific">Fusarium venenatum</name>
    <dbReference type="NCBI Taxonomy" id="56646"/>
    <lineage>
        <taxon>Eukaryota</taxon>
        <taxon>Fungi</taxon>
        <taxon>Dikarya</taxon>
        <taxon>Ascomycota</taxon>
        <taxon>Pezizomycotina</taxon>
        <taxon>Sordariomycetes</taxon>
        <taxon>Hypocreomycetidae</taxon>
        <taxon>Hypocreales</taxon>
        <taxon>Nectriaceae</taxon>
        <taxon>Fusarium</taxon>
    </lineage>
</organism>
<evidence type="ECO:0000313" key="2">
    <source>
        <dbReference type="Proteomes" id="UP000245910"/>
    </source>
</evidence>
<evidence type="ECO:0000313" key="1">
    <source>
        <dbReference type="EMBL" id="CEI39705.1"/>
    </source>
</evidence>
<dbReference type="Proteomes" id="UP000245910">
    <property type="component" value="Chromosome IIII"/>
</dbReference>
<reference evidence="2" key="1">
    <citation type="submission" date="2014-10" db="EMBL/GenBank/DDBJ databases">
        <authorList>
            <person name="King R."/>
        </authorList>
    </citation>
    <scope>NUCLEOTIDE SEQUENCE [LARGE SCALE GENOMIC DNA]</scope>
    <source>
        <strain evidence="2">A3/5</strain>
    </source>
</reference>
<dbReference type="EMBL" id="LN649232">
    <property type="protein sequence ID" value="CEI39705.1"/>
    <property type="molecule type" value="Genomic_DNA"/>
</dbReference>